<dbReference type="SUPFAM" id="SSF55144">
    <property type="entry name" value="LigT-like"/>
    <property type="match status" value="1"/>
</dbReference>
<comment type="caution">
    <text evidence="4">The sequence shown here is derived from an EMBL/GenBank/DDBJ whole genome shotgun (WGS) entry which is preliminary data.</text>
</comment>
<keyword evidence="1 2" id="KW-0378">Hydrolase</keyword>
<evidence type="ECO:0000259" key="3">
    <source>
        <dbReference type="Pfam" id="PF02834"/>
    </source>
</evidence>
<dbReference type="AlphaFoldDB" id="A0A3N0AFK7"/>
<dbReference type="InterPro" id="IPR014051">
    <property type="entry name" value="Phosphoesterase_HXTX"/>
</dbReference>
<organism evidence="4 5">
    <name type="scientific">Slackia faecicanis</name>
    <dbReference type="NCBI Taxonomy" id="255723"/>
    <lineage>
        <taxon>Bacteria</taxon>
        <taxon>Bacillati</taxon>
        <taxon>Actinomycetota</taxon>
        <taxon>Coriobacteriia</taxon>
        <taxon>Eggerthellales</taxon>
        <taxon>Eggerthellaceae</taxon>
        <taxon>Slackia</taxon>
    </lineage>
</organism>
<dbReference type="InterPro" id="IPR004175">
    <property type="entry name" value="RNA_CPDase"/>
</dbReference>
<comment type="catalytic activity">
    <reaction evidence="2">
        <text>a 3'-end 2',3'-cyclophospho-ribonucleotide-RNA + H2O = a 3'-end 2'-phospho-ribonucleotide-RNA + H(+)</text>
        <dbReference type="Rhea" id="RHEA:11828"/>
        <dbReference type="Rhea" id="RHEA-COMP:10464"/>
        <dbReference type="Rhea" id="RHEA-COMP:17353"/>
        <dbReference type="ChEBI" id="CHEBI:15377"/>
        <dbReference type="ChEBI" id="CHEBI:15378"/>
        <dbReference type="ChEBI" id="CHEBI:83064"/>
        <dbReference type="ChEBI" id="CHEBI:173113"/>
        <dbReference type="EC" id="3.1.4.58"/>
    </reaction>
</comment>
<dbReference type="PANTHER" id="PTHR35561">
    <property type="entry name" value="RNA 2',3'-CYCLIC PHOSPHODIESTERASE"/>
    <property type="match status" value="1"/>
</dbReference>
<dbReference type="OrthoDB" id="9787070at2"/>
<name>A0A3N0AFK7_9ACTN</name>
<reference evidence="5" key="1">
    <citation type="submission" date="2018-05" db="EMBL/GenBank/DDBJ databases">
        <title>Genome Sequencing of selected type strains of the family Eggerthellaceae.</title>
        <authorList>
            <person name="Danylec N."/>
            <person name="Stoll D.A."/>
            <person name="Doetsch A."/>
            <person name="Huch M."/>
        </authorList>
    </citation>
    <scope>NUCLEOTIDE SEQUENCE [LARGE SCALE GENOMIC DNA]</scope>
    <source>
        <strain evidence="5">DSM 17537</strain>
    </source>
</reference>
<comment type="function">
    <text evidence="2">Hydrolyzes RNA 2',3'-cyclic phosphodiester to an RNA 2'-phosphomonoester.</text>
</comment>
<feature type="domain" description="Phosphoesterase HXTX" evidence="3">
    <location>
        <begin position="98"/>
        <end position="164"/>
    </location>
</feature>
<protein>
    <recommendedName>
        <fullName evidence="2">RNA 2',3'-cyclic phosphodiesterase</fullName>
        <shortName evidence="2">RNA 2',3'-CPDase</shortName>
        <ecNumber evidence="2">3.1.4.58</ecNumber>
    </recommendedName>
</protein>
<feature type="active site" description="Proton acceptor" evidence="2">
    <location>
        <position position="124"/>
    </location>
</feature>
<comment type="similarity">
    <text evidence="2">Belongs to the 2H phosphoesterase superfamily. ThpR family.</text>
</comment>
<evidence type="ECO:0000313" key="4">
    <source>
        <dbReference type="EMBL" id="RNL20578.1"/>
    </source>
</evidence>
<dbReference type="InterPro" id="IPR009097">
    <property type="entry name" value="Cyclic_Pdiesterase"/>
</dbReference>
<dbReference type="NCBIfam" id="TIGR02258">
    <property type="entry name" value="2_5_ligase"/>
    <property type="match status" value="1"/>
</dbReference>
<accession>A0A3N0AFK7</accession>
<dbReference type="PANTHER" id="PTHR35561:SF1">
    <property type="entry name" value="RNA 2',3'-CYCLIC PHOSPHODIESTERASE"/>
    <property type="match status" value="1"/>
</dbReference>
<dbReference type="GO" id="GO:0004113">
    <property type="term" value="F:2',3'-cyclic-nucleotide 3'-phosphodiesterase activity"/>
    <property type="evidence" value="ECO:0007669"/>
    <property type="project" value="InterPro"/>
</dbReference>
<dbReference type="Gene3D" id="3.90.1140.10">
    <property type="entry name" value="Cyclic phosphodiesterase"/>
    <property type="match status" value="1"/>
</dbReference>
<dbReference type="EMBL" id="QICB01000002">
    <property type="protein sequence ID" value="RNL20578.1"/>
    <property type="molecule type" value="Genomic_DNA"/>
</dbReference>
<feature type="short sequence motif" description="HXTX 1" evidence="2">
    <location>
        <begin position="39"/>
        <end position="42"/>
    </location>
</feature>
<feature type="short sequence motif" description="HXTX 2" evidence="2">
    <location>
        <begin position="124"/>
        <end position="127"/>
    </location>
</feature>
<proteinExistence type="inferred from homology"/>
<feature type="active site" description="Proton donor" evidence="2">
    <location>
        <position position="39"/>
    </location>
</feature>
<dbReference type="GO" id="GO:0008664">
    <property type="term" value="F:RNA 2',3'-cyclic 3'-phosphodiesterase activity"/>
    <property type="evidence" value="ECO:0007669"/>
    <property type="project" value="UniProtKB-EC"/>
</dbReference>
<evidence type="ECO:0000313" key="5">
    <source>
        <dbReference type="Proteomes" id="UP000267368"/>
    </source>
</evidence>
<feature type="domain" description="Phosphoesterase HXTX" evidence="3">
    <location>
        <begin position="9"/>
        <end position="82"/>
    </location>
</feature>
<keyword evidence="5" id="KW-1185">Reference proteome</keyword>
<dbReference type="Pfam" id="PF02834">
    <property type="entry name" value="LigT_PEase"/>
    <property type="match status" value="2"/>
</dbReference>
<gene>
    <name evidence="4" type="primary">thpR</name>
    <name evidence="4" type="ORF">DMP07_03030</name>
</gene>
<evidence type="ECO:0000256" key="2">
    <source>
        <dbReference type="HAMAP-Rule" id="MF_01940"/>
    </source>
</evidence>
<evidence type="ECO:0000256" key="1">
    <source>
        <dbReference type="ARBA" id="ARBA00022801"/>
    </source>
</evidence>
<dbReference type="Proteomes" id="UP000267368">
    <property type="component" value="Unassembled WGS sequence"/>
</dbReference>
<sequence>MRIFIALEIPPLMQDELAGMVRPLRASMPGRFIPRENWHVTLAFLGDAPEATLPDVEDALDEAAKGIGRVTLAPDRLGKFGRSADASFWLGLADDLCLTALATRLREELREREIDFDDRPFLPHITLARRARIPKGELPPLPFPVPAQATRVAVFKSTLSREGASYEEIYGIDLEPAH</sequence>
<dbReference type="EC" id="3.1.4.58" evidence="2"/>
<dbReference type="HAMAP" id="MF_01940">
    <property type="entry name" value="RNA_CPDase"/>
    <property type="match status" value="1"/>
</dbReference>
<dbReference type="RefSeq" id="WP_123197679.1">
    <property type="nucleotide sequence ID" value="NZ_QICB01000002.1"/>
</dbReference>